<dbReference type="EMBL" id="KQ414786">
    <property type="protein sequence ID" value="KOC60956.1"/>
    <property type="molecule type" value="Genomic_DNA"/>
</dbReference>
<keyword evidence="5" id="KW-0732">Signal</keyword>
<reference evidence="9 10" key="1">
    <citation type="submission" date="2015-07" db="EMBL/GenBank/DDBJ databases">
        <title>The genome of Habropoda laboriosa.</title>
        <authorList>
            <person name="Pan H."/>
            <person name="Kapheim K."/>
        </authorList>
    </citation>
    <scope>NUCLEOTIDE SEQUENCE [LARGE SCALE GENOMIC DNA]</scope>
    <source>
        <strain evidence="9">0110345459</strain>
    </source>
</reference>
<comment type="subcellular location">
    <subcellularLocation>
        <location evidence="1">Cell membrane</location>
    </subcellularLocation>
</comment>
<evidence type="ECO:0000256" key="2">
    <source>
        <dbReference type="ARBA" id="ARBA00022475"/>
    </source>
</evidence>
<evidence type="ECO:0000256" key="6">
    <source>
        <dbReference type="ARBA" id="ARBA00022737"/>
    </source>
</evidence>
<dbReference type="InterPro" id="IPR001611">
    <property type="entry name" value="Leu-rich_rpt"/>
</dbReference>
<organism evidence="9 10">
    <name type="scientific">Habropoda laboriosa</name>
    <dbReference type="NCBI Taxonomy" id="597456"/>
    <lineage>
        <taxon>Eukaryota</taxon>
        <taxon>Metazoa</taxon>
        <taxon>Ecdysozoa</taxon>
        <taxon>Arthropoda</taxon>
        <taxon>Hexapoda</taxon>
        <taxon>Insecta</taxon>
        <taxon>Pterygota</taxon>
        <taxon>Neoptera</taxon>
        <taxon>Endopterygota</taxon>
        <taxon>Hymenoptera</taxon>
        <taxon>Apocrita</taxon>
        <taxon>Aculeata</taxon>
        <taxon>Apoidea</taxon>
        <taxon>Anthophila</taxon>
        <taxon>Apidae</taxon>
        <taxon>Habropoda</taxon>
    </lineage>
</organism>
<keyword evidence="7" id="KW-1133">Transmembrane helix</keyword>
<keyword evidence="3" id="KW-0433">Leucine-rich repeat</keyword>
<dbReference type="FunFam" id="3.80.10.10:FF:001438">
    <property type="entry name" value="Uncharacterized protein"/>
    <property type="match status" value="1"/>
</dbReference>
<gene>
    <name evidence="9" type="ORF">WH47_05734</name>
</gene>
<keyword evidence="6" id="KW-0677">Repeat</keyword>
<accession>A0A0L7QR34</accession>
<keyword evidence="10" id="KW-1185">Reference proteome</keyword>
<dbReference type="Gene3D" id="3.80.10.10">
    <property type="entry name" value="Ribonuclease Inhibitor"/>
    <property type="match status" value="4"/>
</dbReference>
<dbReference type="SMART" id="SM00365">
    <property type="entry name" value="LRR_SD22"/>
    <property type="match status" value="4"/>
</dbReference>
<sequence length="579" mass="66592">MWFYLSNNEIETLDETSFSGLPPSLHVLLLNDNLISCIKPGTFSQMTELFHLFLYNNSLTELQPGTMKGLYKLDGLYLDHNQLTAVTREGLKGLNDLRILSLKDNLISNIEAETFVDLRQIENLDLSKNLVHKLYRIFSGQKKYGGGKNVHCEMSVRFEDRLGQNFDREERERVGNIETIRYQTLHLSQTRDRSRVSCTQYPSRRNDVLLIPRQFLPSSGQKVGIGMSWLLVLSLIIQTSLLSTSEHQQLVQEAEEKEEKVEVTCREINDYTICRQGDVLLNVSQLGETNSLSIHDLSLIEVREDAFVNLTATGSLSFGHGNRIFRLTRGSFRGLANLNELNLDNNRINLAPYLFSELNNLQALYLSFNRIDRLPEHTFDGLFNLKRLFLRHNRLKSIEKETFVGLTDLLQFLRLDNNKIDEIVAGSFDNLREMTHLHLEQNLLDRIAPGTFRGLKMLRGLFLDYNALRGIKKEDFDGLNSLQILDLQFNQITDIEVGSFDNLTGLRKLNLKRNKLTRISKGIFDKLGRLYDLDLSYNFISIADPPALNSGTVESFHFLRNNFTEIDRDICYDILLTDP</sequence>
<evidence type="ECO:0000256" key="1">
    <source>
        <dbReference type="ARBA" id="ARBA00004236"/>
    </source>
</evidence>
<evidence type="ECO:0000256" key="8">
    <source>
        <dbReference type="ARBA" id="ARBA00023136"/>
    </source>
</evidence>
<evidence type="ECO:0000256" key="5">
    <source>
        <dbReference type="ARBA" id="ARBA00022729"/>
    </source>
</evidence>
<name>A0A0L7QR34_9HYME</name>
<dbReference type="Proteomes" id="UP000053825">
    <property type="component" value="Unassembled WGS sequence"/>
</dbReference>
<keyword evidence="4" id="KW-0812">Transmembrane</keyword>
<dbReference type="AlphaFoldDB" id="A0A0L7QR34"/>
<keyword evidence="2" id="KW-1003">Cell membrane</keyword>
<dbReference type="STRING" id="597456.A0A0L7QR34"/>
<dbReference type="GO" id="GO:0005886">
    <property type="term" value="C:plasma membrane"/>
    <property type="evidence" value="ECO:0007669"/>
    <property type="project" value="UniProtKB-SubCell"/>
</dbReference>
<dbReference type="InterPro" id="IPR032675">
    <property type="entry name" value="LRR_dom_sf"/>
</dbReference>
<dbReference type="InterPro" id="IPR050328">
    <property type="entry name" value="Dev_Immune_Receptor"/>
</dbReference>
<dbReference type="SMART" id="SM00369">
    <property type="entry name" value="LRR_TYP"/>
    <property type="match status" value="15"/>
</dbReference>
<dbReference type="OrthoDB" id="10061535at2759"/>
<proteinExistence type="predicted"/>
<dbReference type="InterPro" id="IPR003591">
    <property type="entry name" value="Leu-rich_rpt_typical-subtyp"/>
</dbReference>
<evidence type="ECO:0000256" key="4">
    <source>
        <dbReference type="ARBA" id="ARBA00022692"/>
    </source>
</evidence>
<evidence type="ECO:0000313" key="9">
    <source>
        <dbReference type="EMBL" id="KOC60956.1"/>
    </source>
</evidence>
<dbReference type="SUPFAM" id="SSF52058">
    <property type="entry name" value="L domain-like"/>
    <property type="match status" value="2"/>
</dbReference>
<dbReference type="PROSITE" id="PS51450">
    <property type="entry name" value="LRR"/>
    <property type="match status" value="3"/>
</dbReference>
<protein>
    <submittedName>
        <fullName evidence="9">Leucine-rich repeat-containing protein 15</fullName>
    </submittedName>
</protein>
<dbReference type="PANTHER" id="PTHR24373">
    <property type="entry name" value="SLIT RELATED LEUCINE-RICH REPEAT NEURONAL PROTEIN"/>
    <property type="match status" value="1"/>
</dbReference>
<keyword evidence="8" id="KW-0472">Membrane</keyword>
<evidence type="ECO:0000256" key="7">
    <source>
        <dbReference type="ARBA" id="ARBA00022989"/>
    </source>
</evidence>
<dbReference type="PANTHER" id="PTHR24373:SF398">
    <property type="entry name" value="LEUCINE-RICH REPEAT-CONTAINING G-PROTEIN COUPLED RECEPTOR 6"/>
    <property type="match status" value="1"/>
</dbReference>
<evidence type="ECO:0000256" key="3">
    <source>
        <dbReference type="ARBA" id="ARBA00022614"/>
    </source>
</evidence>
<evidence type="ECO:0000313" key="10">
    <source>
        <dbReference type="Proteomes" id="UP000053825"/>
    </source>
</evidence>
<dbReference type="Pfam" id="PF13855">
    <property type="entry name" value="LRR_8"/>
    <property type="match status" value="3"/>
</dbReference>